<dbReference type="InterPro" id="IPR011989">
    <property type="entry name" value="ARM-like"/>
</dbReference>
<organism evidence="2">
    <name type="scientific">Roseihalotalea indica</name>
    <dbReference type="NCBI Taxonomy" id="2867963"/>
    <lineage>
        <taxon>Bacteria</taxon>
        <taxon>Pseudomonadati</taxon>
        <taxon>Bacteroidota</taxon>
        <taxon>Cytophagia</taxon>
        <taxon>Cytophagales</taxon>
        <taxon>Catalimonadaceae</taxon>
        <taxon>Roseihalotalea</taxon>
    </lineage>
</organism>
<evidence type="ECO:0000313" key="2">
    <source>
        <dbReference type="EMBL" id="WKN35813.1"/>
    </source>
</evidence>
<dbReference type="EMBL" id="CP120682">
    <property type="protein sequence ID" value="WKN35813.1"/>
    <property type="molecule type" value="Genomic_DNA"/>
</dbReference>
<reference evidence="2" key="2">
    <citation type="journal article" date="2024" name="Antonie Van Leeuwenhoek">
        <title>Roseihalotalea indica gen. nov., sp. nov., a halophilic Bacteroidetes from mesopelagic Southwest Indian Ocean with higher carbohydrate metabolic potential.</title>
        <authorList>
            <person name="Chen B."/>
            <person name="Zhang M."/>
            <person name="Lin D."/>
            <person name="Ye J."/>
            <person name="Tang K."/>
        </authorList>
    </citation>
    <scope>NUCLEOTIDE SEQUENCE</scope>
    <source>
        <strain evidence="2">TK19036</strain>
    </source>
</reference>
<feature type="transmembrane region" description="Helical" evidence="1">
    <location>
        <begin position="87"/>
        <end position="108"/>
    </location>
</feature>
<keyword evidence="1" id="KW-1133">Transmembrane helix</keyword>
<gene>
    <name evidence="2" type="ORF">K4G66_25935</name>
</gene>
<keyword evidence="1" id="KW-0812">Transmembrane</keyword>
<dbReference type="Gene3D" id="1.25.10.10">
    <property type="entry name" value="Leucine-rich Repeat Variant"/>
    <property type="match status" value="1"/>
</dbReference>
<name>A0AA49JCN4_9BACT</name>
<dbReference type="InterPro" id="IPR016024">
    <property type="entry name" value="ARM-type_fold"/>
</dbReference>
<reference evidence="2" key="1">
    <citation type="journal article" date="2023" name="Comput. Struct. Biotechnol. J.">
        <title>Discovery of a novel marine Bacteroidetes with a rich repertoire of carbohydrate-active enzymes.</title>
        <authorList>
            <person name="Chen B."/>
            <person name="Liu G."/>
            <person name="Chen Q."/>
            <person name="Wang H."/>
            <person name="Liu L."/>
            <person name="Tang K."/>
        </authorList>
    </citation>
    <scope>NUCLEOTIDE SEQUENCE</scope>
    <source>
        <strain evidence="2">TK19036</strain>
    </source>
</reference>
<dbReference type="AlphaFoldDB" id="A0AA49JCN4"/>
<dbReference type="SUPFAM" id="SSF48371">
    <property type="entry name" value="ARM repeat"/>
    <property type="match status" value="1"/>
</dbReference>
<proteinExistence type="predicted"/>
<protein>
    <submittedName>
        <fullName evidence="2">HEAT repeat domain-containing protein</fullName>
    </submittedName>
</protein>
<evidence type="ECO:0000256" key="1">
    <source>
        <dbReference type="SAM" id="Phobius"/>
    </source>
</evidence>
<sequence length="256" mass="28684">MEANKIKELLDRYYDGDTTLTEEKQLHTYFSQSEVPADLWPDRDQFQAFATLSADDSGGTVGYDRFFRKIEAQEHIAQEAQIRWKLWGARIAASVALALIGFMGGIWYGQETTSTEVAALREEFQDMRKTMLFTQMQTASASERIQAIQASQSSSGDDQEVSEALLLTLSSDPNVNVRLAAIEALDSFSGQTAIRSALARSLNEQDHPMVQIAIINQLVTWGEKEALPQLQRLVQNDQVDEVVKQQAEYGISQLML</sequence>
<accession>A0AA49JCN4</accession>
<keyword evidence="1" id="KW-0472">Membrane</keyword>
<dbReference type="Pfam" id="PF13646">
    <property type="entry name" value="HEAT_2"/>
    <property type="match status" value="1"/>
</dbReference>